<dbReference type="GO" id="GO:0000462">
    <property type="term" value="P:maturation of SSU-rRNA from tricistronic rRNA transcript (SSU-rRNA, 5.8S rRNA, LSU-rRNA)"/>
    <property type="evidence" value="ECO:0007669"/>
    <property type="project" value="TreeGrafter"/>
</dbReference>
<organism evidence="1 2">
    <name type="scientific">Elaeis guineensis var. tenera</name>
    <name type="common">Oil palm</name>
    <dbReference type="NCBI Taxonomy" id="51953"/>
    <lineage>
        <taxon>Eukaryota</taxon>
        <taxon>Viridiplantae</taxon>
        <taxon>Streptophyta</taxon>
        <taxon>Embryophyta</taxon>
        <taxon>Tracheophyta</taxon>
        <taxon>Spermatophyta</taxon>
        <taxon>Magnoliopsida</taxon>
        <taxon>Liliopsida</taxon>
        <taxon>Arecaceae</taxon>
        <taxon>Arecoideae</taxon>
        <taxon>Cocoseae</taxon>
        <taxon>Elaeidinae</taxon>
        <taxon>Elaeis</taxon>
    </lineage>
</organism>
<dbReference type="InParanoid" id="A0A6I9QMG6"/>
<dbReference type="OrthoDB" id="10251154at2759"/>
<accession>A0A6I9QMG6</accession>
<protein>
    <submittedName>
        <fullName evidence="2">Probable U3 small nucleolar RNA-associated protein 7</fullName>
    </submittedName>
</protein>
<feature type="non-terminal residue" evidence="2">
    <location>
        <position position="1"/>
    </location>
</feature>
<dbReference type="InterPro" id="IPR036322">
    <property type="entry name" value="WD40_repeat_dom_sf"/>
</dbReference>
<dbReference type="GO" id="GO:0032040">
    <property type="term" value="C:small-subunit processome"/>
    <property type="evidence" value="ECO:0007669"/>
    <property type="project" value="TreeGrafter"/>
</dbReference>
<gene>
    <name evidence="2" type="primary">LOC105036911</name>
</gene>
<dbReference type="GO" id="GO:0030686">
    <property type="term" value="C:90S preribosome"/>
    <property type="evidence" value="ECO:0007669"/>
    <property type="project" value="TreeGrafter"/>
</dbReference>
<dbReference type="PANTHER" id="PTHR14085">
    <property type="entry name" value="WD-REPEAT PROTEIN BING4"/>
    <property type="match status" value="1"/>
</dbReference>
<evidence type="ECO:0000313" key="1">
    <source>
        <dbReference type="Proteomes" id="UP000504607"/>
    </source>
</evidence>
<dbReference type="Proteomes" id="UP000504607">
    <property type="component" value="Unplaced"/>
</dbReference>
<name>A0A6I9QMG6_ELAGV</name>
<dbReference type="PANTHER" id="PTHR14085:SF3">
    <property type="entry name" value="WD REPEAT-CONTAINING PROTEIN 46"/>
    <property type="match status" value="1"/>
</dbReference>
<proteinExistence type="predicted"/>
<sequence length="151" mass="17581">WLLPSEEGYLEAEGLEKTWHIKQESIIREVDVISSRKPFDMILPELGPYTLEYTLSGRYMLVGGRKGHLAMIDMISMDLIKEFQVRETVRDVVFLQNEQFFAVAQKKYPYIYNRHGTEIHCLKVNFFLKVNDCGWLLSSNPCFLMLVLGLS</sequence>
<dbReference type="InterPro" id="IPR040315">
    <property type="entry name" value="WDR46/Utp7"/>
</dbReference>
<evidence type="ECO:0000313" key="2">
    <source>
        <dbReference type="RefSeq" id="XP_010910935.2"/>
    </source>
</evidence>
<dbReference type="AlphaFoldDB" id="A0A6I9QMG6"/>
<keyword evidence="1" id="KW-1185">Reference proteome</keyword>
<reference evidence="2" key="1">
    <citation type="submission" date="2025-08" db="UniProtKB">
        <authorList>
            <consortium name="RefSeq"/>
        </authorList>
    </citation>
    <scope>IDENTIFICATION</scope>
</reference>
<dbReference type="RefSeq" id="XP_010910935.2">
    <property type="nucleotide sequence ID" value="XM_010912633.3"/>
</dbReference>
<dbReference type="SUPFAM" id="SSF50978">
    <property type="entry name" value="WD40 repeat-like"/>
    <property type="match status" value="1"/>
</dbReference>